<evidence type="ECO:0000313" key="2">
    <source>
        <dbReference type="Proteomes" id="UP000007322"/>
    </source>
</evidence>
<accession>G2Q3K5</accession>
<organism evidence="1 2">
    <name type="scientific">Thermothelomyces thermophilus (strain ATCC 42464 / BCRC 31852 / DSM 1799)</name>
    <name type="common">Sporotrichum thermophile</name>
    <dbReference type="NCBI Taxonomy" id="573729"/>
    <lineage>
        <taxon>Eukaryota</taxon>
        <taxon>Fungi</taxon>
        <taxon>Dikarya</taxon>
        <taxon>Ascomycota</taxon>
        <taxon>Pezizomycotina</taxon>
        <taxon>Sordariomycetes</taxon>
        <taxon>Sordariomycetidae</taxon>
        <taxon>Sordariales</taxon>
        <taxon>Chaetomiaceae</taxon>
        <taxon>Thermothelomyces</taxon>
    </lineage>
</organism>
<dbReference type="RefSeq" id="XP_003658806.1">
    <property type="nucleotide sequence ID" value="XM_003658758.1"/>
</dbReference>
<reference evidence="1 2" key="1">
    <citation type="journal article" date="2011" name="Nat. Biotechnol.">
        <title>Comparative genomic analysis of the thermophilic biomass-degrading fungi Myceliophthora thermophila and Thielavia terrestris.</title>
        <authorList>
            <person name="Berka R.M."/>
            <person name="Grigoriev I.V."/>
            <person name="Otillar R."/>
            <person name="Salamov A."/>
            <person name="Grimwood J."/>
            <person name="Reid I."/>
            <person name="Ishmael N."/>
            <person name="John T."/>
            <person name="Darmond C."/>
            <person name="Moisan M.-C."/>
            <person name="Henrissat B."/>
            <person name="Coutinho P.M."/>
            <person name="Lombard V."/>
            <person name="Natvig D.O."/>
            <person name="Lindquist E."/>
            <person name="Schmutz J."/>
            <person name="Lucas S."/>
            <person name="Harris P."/>
            <person name="Powlowski J."/>
            <person name="Bellemare A."/>
            <person name="Taylor D."/>
            <person name="Butler G."/>
            <person name="de Vries R.P."/>
            <person name="Allijn I.E."/>
            <person name="van den Brink J."/>
            <person name="Ushinsky S."/>
            <person name="Storms R."/>
            <person name="Powell A.J."/>
            <person name="Paulsen I.T."/>
            <person name="Elbourne L.D.H."/>
            <person name="Baker S.E."/>
            <person name="Magnuson J."/>
            <person name="LaBoissiere S."/>
            <person name="Clutterbuck A.J."/>
            <person name="Martinez D."/>
            <person name="Wogulis M."/>
            <person name="de Leon A.L."/>
            <person name="Rey M.W."/>
            <person name="Tsang A."/>
        </authorList>
    </citation>
    <scope>NUCLEOTIDE SEQUENCE [LARGE SCALE GENOMIC DNA]</scope>
    <source>
        <strain evidence="2">ATCC 42464 / BCRC 31852 / DSM 1799</strain>
    </source>
</reference>
<dbReference type="Proteomes" id="UP000007322">
    <property type="component" value="Chromosome 1"/>
</dbReference>
<dbReference type="OrthoDB" id="4786772at2759"/>
<dbReference type="InParanoid" id="G2Q3K5"/>
<sequence length="122" mass="13994">MTKYLAKTRKPKPNVEFDFYILEEAKNTLIDGYIYVTADVINELALKMLLGTDFITAYSVKIDFVKGIYTFRSLANIKVYGDVVKKNPKPISQKIVETYFILLPNTTPEDKCFYFTASRDGV</sequence>
<keyword evidence="2" id="KW-1185">Reference proteome</keyword>
<dbReference type="AlphaFoldDB" id="G2Q3K5"/>
<name>G2Q3K5_THET4</name>
<gene>
    <name evidence="1" type="ORF">MYCTH_91076</name>
</gene>
<dbReference type="HOGENOM" id="CLU_2028315_0_0_1"/>
<proteinExistence type="predicted"/>
<protein>
    <submittedName>
        <fullName evidence="1">Uncharacterized protein</fullName>
    </submittedName>
</protein>
<dbReference type="KEGG" id="mtm:MYCTH_91076"/>
<evidence type="ECO:0000313" key="1">
    <source>
        <dbReference type="EMBL" id="AEO53561.1"/>
    </source>
</evidence>
<dbReference type="EMBL" id="CP003002">
    <property type="protein sequence ID" value="AEO53561.1"/>
    <property type="molecule type" value="Genomic_DNA"/>
</dbReference>
<dbReference type="GeneID" id="11511686"/>
<dbReference type="VEuPathDB" id="FungiDB:MYCTH_91076"/>